<keyword evidence="1" id="KW-1185">Reference proteome</keyword>
<dbReference type="AlphaFoldDB" id="A0A0M3HT33"/>
<name>A0A0M3HT33_ASCLU</name>
<organism evidence="1 2">
    <name type="scientific">Ascaris lumbricoides</name>
    <name type="common">Giant roundworm</name>
    <dbReference type="NCBI Taxonomy" id="6252"/>
    <lineage>
        <taxon>Eukaryota</taxon>
        <taxon>Metazoa</taxon>
        <taxon>Ecdysozoa</taxon>
        <taxon>Nematoda</taxon>
        <taxon>Chromadorea</taxon>
        <taxon>Rhabditida</taxon>
        <taxon>Spirurina</taxon>
        <taxon>Ascaridomorpha</taxon>
        <taxon>Ascaridoidea</taxon>
        <taxon>Ascarididae</taxon>
        <taxon>Ascaris</taxon>
    </lineage>
</organism>
<dbReference type="WBParaSite" id="ALUE_0000574301-mRNA-1">
    <property type="protein sequence ID" value="ALUE_0000574301-mRNA-1"/>
    <property type="gene ID" value="ALUE_0000574301"/>
</dbReference>
<evidence type="ECO:0000313" key="2">
    <source>
        <dbReference type="WBParaSite" id="ALUE_0000574301-mRNA-1"/>
    </source>
</evidence>
<evidence type="ECO:0000313" key="1">
    <source>
        <dbReference type="Proteomes" id="UP000036681"/>
    </source>
</evidence>
<proteinExistence type="predicted"/>
<protein>
    <submittedName>
        <fullName evidence="2">ABC transporter permease</fullName>
    </submittedName>
</protein>
<reference evidence="2" key="1">
    <citation type="submission" date="2017-02" db="UniProtKB">
        <authorList>
            <consortium name="WormBaseParasite"/>
        </authorList>
    </citation>
    <scope>IDENTIFICATION</scope>
</reference>
<accession>A0A0M3HT33</accession>
<sequence>MYVPAAVCIISNAELQSMRTMAHCRLQGGFRADFLASSYRVILTSGLIGTIAVEQFGTIPSDGTTLNRLDSIRWAGNEPKP</sequence>
<dbReference type="Proteomes" id="UP000036681">
    <property type="component" value="Unplaced"/>
</dbReference>